<evidence type="ECO:0000313" key="2">
    <source>
        <dbReference type="Proteomes" id="UP000235023"/>
    </source>
</evidence>
<reference evidence="2" key="1">
    <citation type="submission" date="2017-12" db="EMBL/GenBank/DDBJ databases">
        <authorList>
            <consortium name="DOE Joint Genome Institute"/>
            <person name="Mondo S.J."/>
            <person name="Kjaerbolling I."/>
            <person name="Vesth T.C."/>
            <person name="Frisvad J.C."/>
            <person name="Nybo J.L."/>
            <person name="Theobald S."/>
            <person name="Kuo A."/>
            <person name="Bowyer P."/>
            <person name="Matsuda Y."/>
            <person name="Lyhne E.K."/>
            <person name="Kogle M.E."/>
            <person name="Clum A."/>
            <person name="Lipzen A."/>
            <person name="Salamov A."/>
            <person name="Ngan C.Y."/>
            <person name="Daum C."/>
            <person name="Chiniquy J."/>
            <person name="Barry K."/>
            <person name="LaButti K."/>
            <person name="Haridas S."/>
            <person name="Simmons B.A."/>
            <person name="Magnuson J.K."/>
            <person name="Mortensen U.H."/>
            <person name="Larsen T.O."/>
            <person name="Grigoriev I.V."/>
            <person name="Baker S.E."/>
            <person name="Andersen M.R."/>
            <person name="Nordberg H.P."/>
            <person name="Cantor M.N."/>
            <person name="Hua S.X."/>
        </authorList>
    </citation>
    <scope>NUCLEOTIDE SEQUENCE [LARGE SCALE GENOMIC DNA]</scope>
    <source>
        <strain evidence="2">IBT 19404</strain>
    </source>
</reference>
<name>A0A2J5I7V1_9EURO</name>
<proteinExistence type="predicted"/>
<accession>A0A2J5I7V1</accession>
<protein>
    <submittedName>
        <fullName evidence="1">Uncharacterized protein</fullName>
    </submittedName>
</protein>
<keyword evidence="2" id="KW-1185">Reference proteome</keyword>
<dbReference type="AlphaFoldDB" id="A0A2J5I7V1"/>
<sequence length="91" mass="10181">MRRISLFLPTFIPSQVLLGESGVPRVAPFLFSLAANPCRAASPLFTSLACFHLFLFSSQFKLFCKSHNHNNHEAFHRVGQYGRVGRIDGVC</sequence>
<dbReference type="Proteomes" id="UP000235023">
    <property type="component" value="Unassembled WGS sequence"/>
</dbReference>
<dbReference type="EMBL" id="KZ559500">
    <property type="protein sequence ID" value="PLN86098.1"/>
    <property type="molecule type" value="Genomic_DNA"/>
</dbReference>
<organism evidence="1 2">
    <name type="scientific">Aspergillus taichungensis</name>
    <dbReference type="NCBI Taxonomy" id="482145"/>
    <lineage>
        <taxon>Eukaryota</taxon>
        <taxon>Fungi</taxon>
        <taxon>Dikarya</taxon>
        <taxon>Ascomycota</taxon>
        <taxon>Pezizomycotina</taxon>
        <taxon>Eurotiomycetes</taxon>
        <taxon>Eurotiomycetidae</taxon>
        <taxon>Eurotiales</taxon>
        <taxon>Aspergillaceae</taxon>
        <taxon>Aspergillus</taxon>
        <taxon>Aspergillus subgen. Circumdati</taxon>
    </lineage>
</organism>
<evidence type="ECO:0000313" key="1">
    <source>
        <dbReference type="EMBL" id="PLN86098.1"/>
    </source>
</evidence>
<gene>
    <name evidence="1" type="ORF">BDW42DRAFT_108002</name>
</gene>